<dbReference type="Proteomes" id="UP000070444">
    <property type="component" value="Unassembled WGS sequence"/>
</dbReference>
<gene>
    <name evidence="2" type="ORF">CONCODRAFT_13533</name>
</gene>
<proteinExistence type="predicted"/>
<organism evidence="2 3">
    <name type="scientific">Conidiobolus coronatus (strain ATCC 28846 / CBS 209.66 / NRRL 28638)</name>
    <name type="common">Delacroixia coronata</name>
    <dbReference type="NCBI Taxonomy" id="796925"/>
    <lineage>
        <taxon>Eukaryota</taxon>
        <taxon>Fungi</taxon>
        <taxon>Fungi incertae sedis</taxon>
        <taxon>Zoopagomycota</taxon>
        <taxon>Entomophthoromycotina</taxon>
        <taxon>Entomophthoromycetes</taxon>
        <taxon>Entomophthorales</taxon>
        <taxon>Ancylistaceae</taxon>
        <taxon>Conidiobolus</taxon>
    </lineage>
</organism>
<dbReference type="AlphaFoldDB" id="A0A137NQS6"/>
<dbReference type="Pfam" id="PF00692">
    <property type="entry name" value="dUTPase"/>
    <property type="match status" value="1"/>
</dbReference>
<dbReference type="Gene3D" id="2.70.40.10">
    <property type="match status" value="1"/>
</dbReference>
<dbReference type="InterPro" id="IPR029054">
    <property type="entry name" value="dUTPase-like"/>
</dbReference>
<evidence type="ECO:0000259" key="1">
    <source>
        <dbReference type="Pfam" id="PF00692"/>
    </source>
</evidence>
<feature type="domain" description="dUTPase-like" evidence="1">
    <location>
        <begin position="40"/>
        <end position="139"/>
    </location>
</feature>
<keyword evidence="3" id="KW-1185">Reference proteome</keyword>
<accession>A0A137NQS6</accession>
<feature type="non-terminal residue" evidence="2">
    <location>
        <position position="1"/>
    </location>
</feature>
<reference evidence="2 3" key="1">
    <citation type="journal article" date="2015" name="Genome Biol. Evol.">
        <title>Phylogenomic analyses indicate that early fungi evolved digesting cell walls of algal ancestors of land plants.</title>
        <authorList>
            <person name="Chang Y."/>
            <person name="Wang S."/>
            <person name="Sekimoto S."/>
            <person name="Aerts A.L."/>
            <person name="Choi C."/>
            <person name="Clum A."/>
            <person name="LaButti K.M."/>
            <person name="Lindquist E.A."/>
            <person name="Yee Ngan C."/>
            <person name="Ohm R.A."/>
            <person name="Salamov A.A."/>
            <person name="Grigoriev I.V."/>
            <person name="Spatafora J.W."/>
            <person name="Berbee M.L."/>
        </authorList>
    </citation>
    <scope>NUCLEOTIDE SEQUENCE [LARGE SCALE GENOMIC DNA]</scope>
    <source>
        <strain evidence="2 3">NRRL 28638</strain>
    </source>
</reference>
<sequence length="163" mass="18213">TTAYIAPSYQLKSLKQNLIYVVRTNKTKVVKFFQLYPQLNTSYSEATATLSVNATHPVKIKAHQQAKVETGLTLDIPSGITSIIFNHHWSTQMGLTVVPGALYLQNYANIAVLIINNTNHTLEIPPGQRIASIQFMETPNNNLNVSLQCQMPLQSKILKIHLK</sequence>
<evidence type="ECO:0000313" key="3">
    <source>
        <dbReference type="Proteomes" id="UP000070444"/>
    </source>
</evidence>
<dbReference type="InterPro" id="IPR036157">
    <property type="entry name" value="dUTPase-like_sf"/>
</dbReference>
<name>A0A137NQS6_CONC2</name>
<evidence type="ECO:0000313" key="2">
    <source>
        <dbReference type="EMBL" id="KXN65030.1"/>
    </source>
</evidence>
<dbReference type="EMBL" id="KQ965012">
    <property type="protein sequence ID" value="KXN65030.1"/>
    <property type="molecule type" value="Genomic_DNA"/>
</dbReference>
<dbReference type="SUPFAM" id="SSF51283">
    <property type="entry name" value="dUTPase-like"/>
    <property type="match status" value="1"/>
</dbReference>
<protein>
    <recommendedName>
        <fullName evidence="1">dUTPase-like domain-containing protein</fullName>
    </recommendedName>
</protein>